<dbReference type="InterPro" id="IPR051518">
    <property type="entry name" value="Sucrose_Phosphatase"/>
</dbReference>
<keyword evidence="12" id="KW-1185">Reference proteome</keyword>
<dbReference type="GO" id="GO:0000287">
    <property type="term" value="F:magnesium ion binding"/>
    <property type="evidence" value="ECO:0007669"/>
    <property type="project" value="InterPro"/>
</dbReference>
<dbReference type="SFLD" id="SFLDG01141">
    <property type="entry name" value="C2.B.1:_Sucrose_Phosphatase_Li"/>
    <property type="match status" value="1"/>
</dbReference>
<evidence type="ECO:0000256" key="2">
    <source>
        <dbReference type="ARBA" id="ARBA00005070"/>
    </source>
</evidence>
<evidence type="ECO:0000259" key="10">
    <source>
        <dbReference type="Pfam" id="PF08472"/>
    </source>
</evidence>
<organism evidence="11 12">
    <name type="scientific">Chara braunii</name>
    <name type="common">Braun's stonewort</name>
    <dbReference type="NCBI Taxonomy" id="69332"/>
    <lineage>
        <taxon>Eukaryota</taxon>
        <taxon>Viridiplantae</taxon>
        <taxon>Streptophyta</taxon>
        <taxon>Charophyceae</taxon>
        <taxon>Charales</taxon>
        <taxon>Characeae</taxon>
        <taxon>Chara</taxon>
    </lineage>
</organism>
<dbReference type="InterPro" id="IPR006380">
    <property type="entry name" value="SPP-like_dom"/>
</dbReference>
<protein>
    <recommendedName>
        <fullName evidence="5">sucrose-phosphate phosphatase</fullName>
        <ecNumber evidence="5">3.1.3.24</ecNumber>
    </recommendedName>
</protein>
<evidence type="ECO:0000313" key="12">
    <source>
        <dbReference type="Proteomes" id="UP000265515"/>
    </source>
</evidence>
<dbReference type="Gramene" id="GBG91117">
    <property type="protein sequence ID" value="GBG91117"/>
    <property type="gene ID" value="CBR_g51920"/>
</dbReference>
<comment type="catalytic activity">
    <reaction evidence="8">
        <text>sucrose 6(F)-phosphate + H2O = sucrose + phosphate</text>
        <dbReference type="Rhea" id="RHEA:19289"/>
        <dbReference type="ChEBI" id="CHEBI:15377"/>
        <dbReference type="ChEBI" id="CHEBI:17992"/>
        <dbReference type="ChEBI" id="CHEBI:43474"/>
        <dbReference type="ChEBI" id="CHEBI:57723"/>
        <dbReference type="EC" id="3.1.3.24"/>
    </reaction>
</comment>
<dbReference type="GO" id="GO:0005986">
    <property type="term" value="P:sucrose biosynthetic process"/>
    <property type="evidence" value="ECO:0007669"/>
    <property type="project" value="UniProtKB-UniPathway"/>
</dbReference>
<keyword evidence="6" id="KW-0378">Hydrolase</keyword>
<comment type="pathway">
    <text evidence="2">Glycan biosynthesis; sucrose biosynthesis; sucrose from D-fructose 6-phosphate and UDP-alpha-D-glucose: step 2/2.</text>
</comment>
<comment type="similarity">
    <text evidence="3">Belongs to the sucrose phosphatase family.</text>
</comment>
<sequence length="566" mass="61852">MNCCALASLRNSRCWGEGRRQREGPPAPFGSIAAHELACSFVFKSSVTWTSKKKHRGSASSSTIPLPFVGNLTSGVCLSSFPSSTSIGFALGISENKLSRRANRGKSSSSGIGRGDDSNSRILAKAMAGADAVASAAGTAETKAISPKGRAARVMLVSDLDHTMVDHSDKSEIALLRFNALWAAEYSQDSVLVYSTGRSKKKYEELRAETPLMTPDITILSVGTIISYGESMVHDTDWERVLDQGWNRDIVVEEAKQFPDLRPQEGSEQGRHKISFHVDKHVAQKVIEKLSRRLEARQVRAKLVYSGGIDLDVLSVHAGKGEALAYVLEKMRARGCPPGKTLVCGDSGNDAELFEVKGVKGVVVGNAKEELVEWYNSHASPDVFKATKNCAAGIIEAMQHFGFKPATSPRDVGSLPATADGVDLELSESASPLSSSGMRAIVDVNLFLERWWRGEVPREADLLERCFTGKLSPDAHIVLPDGKEMGAEKVREHYLSTYGKFKGADYRRWFDRASEVEVAPGVWIIKLIQWDAPDHKWRGVRMTVGLREKEGQGNGMEMLFLHSTAL</sequence>
<dbReference type="SFLD" id="SFLDF00043">
    <property type="entry name" value="sucrose-phosphatase"/>
    <property type="match status" value="1"/>
</dbReference>
<dbReference type="Gene3D" id="3.90.1070.10">
    <property type="match status" value="1"/>
</dbReference>
<evidence type="ECO:0000256" key="7">
    <source>
        <dbReference type="ARBA" id="ARBA00022842"/>
    </source>
</evidence>
<evidence type="ECO:0000256" key="6">
    <source>
        <dbReference type="ARBA" id="ARBA00022801"/>
    </source>
</evidence>
<gene>
    <name evidence="11" type="ORF">CBR_g51920</name>
</gene>
<dbReference type="InterPro" id="IPR032710">
    <property type="entry name" value="NTF2-like_dom_sf"/>
</dbReference>
<keyword evidence="7" id="KW-0460">Magnesium</keyword>
<evidence type="ECO:0000256" key="4">
    <source>
        <dbReference type="ARBA" id="ARBA00011738"/>
    </source>
</evidence>
<dbReference type="InterPro" id="IPR023214">
    <property type="entry name" value="HAD_sf"/>
</dbReference>
<evidence type="ECO:0000256" key="1">
    <source>
        <dbReference type="ARBA" id="ARBA00001946"/>
    </source>
</evidence>
<evidence type="ECO:0000259" key="9">
    <source>
        <dbReference type="Pfam" id="PF05116"/>
    </source>
</evidence>
<comment type="subunit">
    <text evidence="4">Homodimer.</text>
</comment>
<dbReference type="NCBIfam" id="TIGR01482">
    <property type="entry name" value="SPP-subfamily"/>
    <property type="match status" value="1"/>
</dbReference>
<dbReference type="PANTHER" id="PTHR46521:SF4">
    <property type="entry name" value="SUCROSE-PHOSPHATASE 2-RELATED"/>
    <property type="match status" value="1"/>
</dbReference>
<dbReference type="GO" id="GO:0050307">
    <property type="term" value="F:sucrose-phosphate phosphatase activity"/>
    <property type="evidence" value="ECO:0007669"/>
    <property type="project" value="UniProtKB-EC"/>
</dbReference>
<dbReference type="Pfam" id="PF08472">
    <property type="entry name" value="S6PP_C"/>
    <property type="match status" value="1"/>
</dbReference>
<dbReference type="InterPro" id="IPR013679">
    <property type="entry name" value="SPP_C"/>
</dbReference>
<comment type="cofactor">
    <cofactor evidence="1">
        <name>Mg(2+)</name>
        <dbReference type="ChEBI" id="CHEBI:18420"/>
    </cofactor>
</comment>
<accession>A0A388M949</accession>
<evidence type="ECO:0000313" key="11">
    <source>
        <dbReference type="EMBL" id="GBG91117.1"/>
    </source>
</evidence>
<proteinExistence type="inferred from homology"/>
<dbReference type="STRING" id="69332.A0A388M949"/>
<dbReference type="PANTHER" id="PTHR46521">
    <property type="entry name" value="SUCROSE-PHOSPHATASE 2-RELATED"/>
    <property type="match status" value="1"/>
</dbReference>
<dbReference type="SFLD" id="SFLDG01140">
    <property type="entry name" value="C2.B:_Phosphomannomutase_and_P"/>
    <property type="match status" value="1"/>
</dbReference>
<dbReference type="Gene3D" id="3.40.50.1000">
    <property type="entry name" value="HAD superfamily/HAD-like"/>
    <property type="match status" value="1"/>
</dbReference>
<dbReference type="Proteomes" id="UP000265515">
    <property type="component" value="Unassembled WGS sequence"/>
</dbReference>
<feature type="domain" description="Sucrose-phosphatase C-terminal" evidence="10">
    <location>
        <begin position="439"/>
        <end position="565"/>
    </location>
</feature>
<reference evidence="11 12" key="1">
    <citation type="journal article" date="2018" name="Cell">
        <title>The Chara Genome: Secondary Complexity and Implications for Plant Terrestrialization.</title>
        <authorList>
            <person name="Nishiyama T."/>
            <person name="Sakayama H."/>
            <person name="Vries J.D."/>
            <person name="Buschmann H."/>
            <person name="Saint-Marcoux D."/>
            <person name="Ullrich K.K."/>
            <person name="Haas F.B."/>
            <person name="Vanderstraeten L."/>
            <person name="Becker D."/>
            <person name="Lang D."/>
            <person name="Vosolsobe S."/>
            <person name="Rombauts S."/>
            <person name="Wilhelmsson P.K.I."/>
            <person name="Janitza P."/>
            <person name="Kern R."/>
            <person name="Heyl A."/>
            <person name="Rumpler F."/>
            <person name="Villalobos L.I.A.C."/>
            <person name="Clay J.M."/>
            <person name="Skokan R."/>
            <person name="Toyoda A."/>
            <person name="Suzuki Y."/>
            <person name="Kagoshima H."/>
            <person name="Schijlen E."/>
            <person name="Tajeshwar N."/>
            <person name="Catarino B."/>
            <person name="Hetherington A.J."/>
            <person name="Saltykova A."/>
            <person name="Bonnot C."/>
            <person name="Breuninger H."/>
            <person name="Symeonidi A."/>
            <person name="Radhakrishnan G.V."/>
            <person name="Van Nieuwerburgh F."/>
            <person name="Deforce D."/>
            <person name="Chang C."/>
            <person name="Karol K.G."/>
            <person name="Hedrich R."/>
            <person name="Ulvskov P."/>
            <person name="Glockner G."/>
            <person name="Delwiche C.F."/>
            <person name="Petrasek J."/>
            <person name="Van de Peer Y."/>
            <person name="Friml J."/>
            <person name="Beilby M."/>
            <person name="Dolan L."/>
            <person name="Kohara Y."/>
            <person name="Sugano S."/>
            <person name="Fujiyama A."/>
            <person name="Delaux P.-M."/>
            <person name="Quint M."/>
            <person name="TheiBen G."/>
            <person name="Hagemann M."/>
            <person name="Harholt J."/>
            <person name="Dunand C."/>
            <person name="Zachgo S."/>
            <person name="Langdale J."/>
            <person name="Maumus F."/>
            <person name="Straeten D.V.D."/>
            <person name="Gould S.B."/>
            <person name="Rensing S.A."/>
        </authorList>
    </citation>
    <scope>NUCLEOTIDE SEQUENCE [LARGE SCALE GENOMIC DNA]</scope>
    <source>
        <strain evidence="11 12">S276</strain>
    </source>
</reference>
<evidence type="ECO:0000256" key="5">
    <source>
        <dbReference type="ARBA" id="ARBA00013112"/>
    </source>
</evidence>
<dbReference type="Pfam" id="PF05116">
    <property type="entry name" value="S6PP"/>
    <property type="match status" value="1"/>
</dbReference>
<dbReference type="NCBIfam" id="TIGR01484">
    <property type="entry name" value="HAD-SF-IIB"/>
    <property type="match status" value="1"/>
</dbReference>
<feature type="domain" description="Sucrose phosphatase-like" evidence="9">
    <location>
        <begin position="153"/>
        <end position="402"/>
    </location>
</feature>
<dbReference type="NCBIfam" id="TIGR01485">
    <property type="entry name" value="SPP_plant-cyano"/>
    <property type="match status" value="1"/>
</dbReference>
<dbReference type="InterPro" id="IPR012847">
    <property type="entry name" value="Sucrose_phosphatase_pln/cyn"/>
</dbReference>
<comment type="caution">
    <text evidence="11">The sequence shown here is derived from an EMBL/GenBank/DDBJ whole genome shotgun (WGS) entry which is preliminary data.</text>
</comment>
<dbReference type="SUPFAM" id="SSF54427">
    <property type="entry name" value="NTF2-like"/>
    <property type="match status" value="1"/>
</dbReference>
<dbReference type="SFLD" id="SFLDS00003">
    <property type="entry name" value="Haloacid_Dehalogenase"/>
    <property type="match status" value="1"/>
</dbReference>
<evidence type="ECO:0000256" key="8">
    <source>
        <dbReference type="ARBA" id="ARBA00048036"/>
    </source>
</evidence>
<dbReference type="UniPathway" id="UPA00371">
    <property type="reaction ID" value="UER00546"/>
</dbReference>
<dbReference type="InterPro" id="IPR036412">
    <property type="entry name" value="HAD-like_sf"/>
</dbReference>
<dbReference type="AlphaFoldDB" id="A0A388M949"/>
<dbReference type="SUPFAM" id="SSF56784">
    <property type="entry name" value="HAD-like"/>
    <property type="match status" value="1"/>
</dbReference>
<name>A0A388M949_CHABU</name>
<evidence type="ECO:0000256" key="3">
    <source>
        <dbReference type="ARBA" id="ARBA00007211"/>
    </source>
</evidence>
<dbReference type="OMA" id="VENCDAY"/>
<dbReference type="InterPro" id="IPR006379">
    <property type="entry name" value="HAD-SF_hydro_IIB"/>
</dbReference>
<dbReference type="OrthoDB" id="531008at2759"/>
<dbReference type="Gene3D" id="3.10.450.50">
    <property type="match status" value="1"/>
</dbReference>
<dbReference type="EMBL" id="BFEA01000873">
    <property type="protein sequence ID" value="GBG91117.1"/>
    <property type="molecule type" value="Genomic_DNA"/>
</dbReference>
<dbReference type="EC" id="3.1.3.24" evidence="5"/>